<evidence type="ECO:0000313" key="5">
    <source>
        <dbReference type="EMBL" id="CAB4552421.1"/>
    </source>
</evidence>
<evidence type="ECO:0000256" key="2">
    <source>
        <dbReference type="ARBA" id="ARBA00023125"/>
    </source>
</evidence>
<feature type="domain" description="HTH tetR-type" evidence="4">
    <location>
        <begin position="6"/>
        <end position="66"/>
    </location>
</feature>
<dbReference type="EMBL" id="CAEZSU010000093">
    <property type="protein sequence ID" value="CAB4552421.1"/>
    <property type="molecule type" value="Genomic_DNA"/>
</dbReference>
<reference evidence="5" key="1">
    <citation type="submission" date="2020-05" db="EMBL/GenBank/DDBJ databases">
        <authorList>
            <person name="Chiriac C."/>
            <person name="Salcher M."/>
            <person name="Ghai R."/>
            <person name="Kavagutti S V."/>
        </authorList>
    </citation>
    <scope>NUCLEOTIDE SEQUENCE</scope>
</reference>
<dbReference type="InterPro" id="IPR009057">
    <property type="entry name" value="Homeodomain-like_sf"/>
</dbReference>
<organism evidence="5">
    <name type="scientific">freshwater metagenome</name>
    <dbReference type="NCBI Taxonomy" id="449393"/>
    <lineage>
        <taxon>unclassified sequences</taxon>
        <taxon>metagenomes</taxon>
        <taxon>ecological metagenomes</taxon>
    </lineage>
</organism>
<dbReference type="SUPFAM" id="SSF46689">
    <property type="entry name" value="Homeodomain-like"/>
    <property type="match status" value="1"/>
</dbReference>
<dbReference type="InterPro" id="IPR004111">
    <property type="entry name" value="Repressor_TetR_C"/>
</dbReference>
<dbReference type="AlphaFoldDB" id="A0A6J6CLT8"/>
<dbReference type="GO" id="GO:0003700">
    <property type="term" value="F:DNA-binding transcription factor activity"/>
    <property type="evidence" value="ECO:0007669"/>
    <property type="project" value="TreeGrafter"/>
</dbReference>
<protein>
    <submittedName>
        <fullName evidence="5">Unannotated protein</fullName>
    </submittedName>
</protein>
<dbReference type="GO" id="GO:0000976">
    <property type="term" value="F:transcription cis-regulatory region binding"/>
    <property type="evidence" value="ECO:0007669"/>
    <property type="project" value="TreeGrafter"/>
</dbReference>
<sequence>MARNRTLTKADFVEVATKYVDENGLNALTMRVLGDLLGVDATACYRHFRSKGALLAAMVDALFLAILEAVPNSGSPRERIEAQMMASRREMVAHPQLAAAIAVSEGDTPAALVLMKSAIANLEALGLSGENLVQGYQTIESYAIGSAIFDLSRAPENMEIRRARYRLLENPAFDVAAKTVKSTSDVTENAYRVGMKALIDYVETLAD</sequence>
<dbReference type="PROSITE" id="PS50977">
    <property type="entry name" value="HTH_TETR_2"/>
    <property type="match status" value="1"/>
</dbReference>
<name>A0A6J6CLT8_9ZZZZ</name>
<gene>
    <name evidence="5" type="ORF">UFOPK1495_00965</name>
    <name evidence="6" type="ORF">UFOPK1711_00681</name>
    <name evidence="7" type="ORF">UFOPK2350_01661</name>
</gene>
<dbReference type="Gene3D" id="1.10.357.10">
    <property type="entry name" value="Tetracycline Repressor, domain 2"/>
    <property type="match status" value="1"/>
</dbReference>
<evidence type="ECO:0000313" key="7">
    <source>
        <dbReference type="EMBL" id="CAB4692670.1"/>
    </source>
</evidence>
<dbReference type="PANTHER" id="PTHR30055">
    <property type="entry name" value="HTH-TYPE TRANSCRIPTIONAL REGULATOR RUTR"/>
    <property type="match status" value="1"/>
</dbReference>
<keyword evidence="2" id="KW-0238">DNA-binding</keyword>
<proteinExistence type="predicted"/>
<dbReference type="EMBL" id="CAEZTR010000030">
    <property type="protein sequence ID" value="CAB4573702.1"/>
    <property type="molecule type" value="Genomic_DNA"/>
</dbReference>
<evidence type="ECO:0000259" key="4">
    <source>
        <dbReference type="PROSITE" id="PS50977"/>
    </source>
</evidence>
<dbReference type="Pfam" id="PF02909">
    <property type="entry name" value="TetR_C_1"/>
    <property type="match status" value="1"/>
</dbReference>
<dbReference type="GO" id="GO:0045892">
    <property type="term" value="P:negative regulation of DNA-templated transcription"/>
    <property type="evidence" value="ECO:0007669"/>
    <property type="project" value="InterPro"/>
</dbReference>
<dbReference type="InterPro" id="IPR050109">
    <property type="entry name" value="HTH-type_TetR-like_transc_reg"/>
</dbReference>
<dbReference type="Pfam" id="PF00440">
    <property type="entry name" value="TetR_N"/>
    <property type="match status" value="1"/>
</dbReference>
<dbReference type="SUPFAM" id="SSF48498">
    <property type="entry name" value="Tetracyclin repressor-like, C-terminal domain"/>
    <property type="match status" value="1"/>
</dbReference>
<keyword evidence="1" id="KW-0805">Transcription regulation</keyword>
<dbReference type="PANTHER" id="PTHR30055:SF151">
    <property type="entry name" value="TRANSCRIPTIONAL REGULATORY PROTEIN"/>
    <property type="match status" value="1"/>
</dbReference>
<evidence type="ECO:0000256" key="3">
    <source>
        <dbReference type="ARBA" id="ARBA00023163"/>
    </source>
</evidence>
<evidence type="ECO:0000256" key="1">
    <source>
        <dbReference type="ARBA" id="ARBA00023015"/>
    </source>
</evidence>
<dbReference type="EMBL" id="CAEZXE010000192">
    <property type="protein sequence ID" value="CAB4692670.1"/>
    <property type="molecule type" value="Genomic_DNA"/>
</dbReference>
<dbReference type="InterPro" id="IPR036271">
    <property type="entry name" value="Tet_transcr_reg_TetR-rel_C_sf"/>
</dbReference>
<evidence type="ECO:0000313" key="6">
    <source>
        <dbReference type="EMBL" id="CAB4573702.1"/>
    </source>
</evidence>
<keyword evidence="3" id="KW-0804">Transcription</keyword>
<dbReference type="InterPro" id="IPR001647">
    <property type="entry name" value="HTH_TetR"/>
</dbReference>
<accession>A0A6J6CLT8</accession>